<dbReference type="EMBL" id="CP072788">
    <property type="protein sequence ID" value="QTR05530.1"/>
    <property type="molecule type" value="Genomic_DNA"/>
</dbReference>
<evidence type="ECO:0000313" key="10">
    <source>
        <dbReference type="Proteomes" id="UP000671828"/>
    </source>
</evidence>
<proteinExistence type="predicted"/>
<dbReference type="PANTHER" id="PTHR43744:SF12">
    <property type="entry name" value="ABC TRANSPORTER PERMEASE PROTEIN MG189-RELATED"/>
    <property type="match status" value="1"/>
</dbReference>
<evidence type="ECO:0000256" key="5">
    <source>
        <dbReference type="ARBA" id="ARBA00022989"/>
    </source>
</evidence>
<evidence type="ECO:0000256" key="2">
    <source>
        <dbReference type="ARBA" id="ARBA00022448"/>
    </source>
</evidence>
<feature type="non-terminal residue" evidence="9">
    <location>
        <position position="117"/>
    </location>
</feature>
<evidence type="ECO:0000256" key="6">
    <source>
        <dbReference type="ARBA" id="ARBA00023136"/>
    </source>
</evidence>
<evidence type="ECO:0000256" key="8">
    <source>
        <dbReference type="SAM" id="Phobius"/>
    </source>
</evidence>
<feature type="region of interest" description="Disordered" evidence="7">
    <location>
        <begin position="1"/>
        <end position="20"/>
    </location>
</feature>
<keyword evidence="5 8" id="KW-1133">Transmembrane helix</keyword>
<comment type="subcellular location">
    <subcellularLocation>
        <location evidence="1">Cell membrane</location>
        <topology evidence="1">Multi-pass membrane protein</topology>
    </subcellularLocation>
</comment>
<reference evidence="9" key="1">
    <citation type="submission" date="2021-04" db="EMBL/GenBank/DDBJ databases">
        <title>Saccharothrix algeriensis WGS.</title>
        <authorList>
            <person name="Stuskova K."/>
            <person name="Hakalova E."/>
            <person name="Tebbal A.B."/>
            <person name="Eichmeier A."/>
        </authorList>
    </citation>
    <scope>NUCLEOTIDE SEQUENCE</scope>
    <source>
        <strain evidence="9">NRRL B-24137</strain>
    </source>
</reference>
<evidence type="ECO:0000256" key="1">
    <source>
        <dbReference type="ARBA" id="ARBA00004651"/>
    </source>
</evidence>
<keyword evidence="3" id="KW-1003">Cell membrane</keyword>
<feature type="compositionally biased region" description="Basic and acidic residues" evidence="7">
    <location>
        <begin position="9"/>
        <end position="19"/>
    </location>
</feature>
<dbReference type="InterPro" id="IPR035906">
    <property type="entry name" value="MetI-like_sf"/>
</dbReference>
<dbReference type="AlphaFoldDB" id="A0A8T8I541"/>
<organism evidence="9 10">
    <name type="scientific">Saccharothrix algeriensis</name>
    <dbReference type="NCBI Taxonomy" id="173560"/>
    <lineage>
        <taxon>Bacteria</taxon>
        <taxon>Bacillati</taxon>
        <taxon>Actinomycetota</taxon>
        <taxon>Actinomycetes</taxon>
        <taxon>Pseudonocardiales</taxon>
        <taxon>Pseudonocardiaceae</taxon>
        <taxon>Saccharothrix</taxon>
    </lineage>
</organism>
<evidence type="ECO:0000256" key="7">
    <source>
        <dbReference type="SAM" id="MobiDB-lite"/>
    </source>
</evidence>
<keyword evidence="4 8" id="KW-0812">Transmembrane</keyword>
<dbReference type="GO" id="GO:0005886">
    <property type="term" value="C:plasma membrane"/>
    <property type="evidence" value="ECO:0007669"/>
    <property type="project" value="UniProtKB-SubCell"/>
</dbReference>
<evidence type="ECO:0000313" key="9">
    <source>
        <dbReference type="EMBL" id="QTR05530.1"/>
    </source>
</evidence>
<dbReference type="Proteomes" id="UP000671828">
    <property type="component" value="Chromosome"/>
</dbReference>
<keyword evidence="2" id="KW-0813">Transport</keyword>
<gene>
    <name evidence="9" type="ORF">J7S33_13605</name>
</gene>
<protein>
    <submittedName>
        <fullName evidence="9">Carbohydrate ABC transporter permease</fullName>
    </submittedName>
</protein>
<name>A0A8T8I541_9PSEU</name>
<dbReference type="Gene3D" id="1.10.3720.10">
    <property type="entry name" value="MetI-like"/>
    <property type="match status" value="1"/>
</dbReference>
<accession>A0A8T8I541</accession>
<dbReference type="SUPFAM" id="SSF161098">
    <property type="entry name" value="MetI-like"/>
    <property type="match status" value="1"/>
</dbReference>
<evidence type="ECO:0000256" key="4">
    <source>
        <dbReference type="ARBA" id="ARBA00022692"/>
    </source>
</evidence>
<evidence type="ECO:0000256" key="3">
    <source>
        <dbReference type="ARBA" id="ARBA00022475"/>
    </source>
</evidence>
<dbReference type="PANTHER" id="PTHR43744">
    <property type="entry name" value="ABC TRANSPORTER PERMEASE PROTEIN MG189-RELATED-RELATED"/>
    <property type="match status" value="1"/>
</dbReference>
<feature type="transmembrane region" description="Helical" evidence="8">
    <location>
        <begin position="25"/>
        <end position="51"/>
    </location>
</feature>
<keyword evidence="6 8" id="KW-0472">Membrane</keyword>
<feature type="transmembrane region" description="Helical" evidence="8">
    <location>
        <begin position="92"/>
        <end position="114"/>
    </location>
</feature>
<sequence>MSTATLTDTGRRPEPDRRPRNPRAVLDWVAVHSIGLALALMFALPIVFVFLTAVMSDGQAFTPDLWPREWHWGNFLEVFDKAPLLKYLGNSLLYSLLATAGMLLSSIPAAYALARLK</sequence>